<sequence length="210" mass="23266">MVEDSQSFPLAHYQAHHKSDQEQQLATFKTLRKERSNKCFIYIFSAFVFLSVAVLIFALIVLRLNSPSIRLSSVSIPKFSITNANSSSPSLNLTLIAEFTVDNSNFGPFDFDNGTVGLMYGSAIIGERSTGAGRAEAKGSMRMNVTVEASAKNISGDSNNLGILNLSSFAKLRGRVRLIHIFRRRISSEVSCSMNLDLNTHQIQHNWVCE</sequence>
<keyword evidence="8" id="KW-1185">Reference proteome</keyword>
<dbReference type="PANTHER" id="PTHR31234">
    <property type="entry name" value="LATE EMBRYOGENESIS ABUNDANT (LEA) HYDROXYPROLINE-RICH GLYCOPROTEIN FAMILY"/>
    <property type="match status" value="1"/>
</dbReference>
<dbReference type="Pfam" id="PF03168">
    <property type="entry name" value="LEA_2"/>
    <property type="match status" value="1"/>
</dbReference>
<organism evidence="7 8">
    <name type="scientific">Citrullus colocynthis</name>
    <name type="common">colocynth</name>
    <dbReference type="NCBI Taxonomy" id="252529"/>
    <lineage>
        <taxon>Eukaryota</taxon>
        <taxon>Viridiplantae</taxon>
        <taxon>Streptophyta</taxon>
        <taxon>Embryophyta</taxon>
        <taxon>Tracheophyta</taxon>
        <taxon>Spermatophyta</taxon>
        <taxon>Magnoliopsida</taxon>
        <taxon>eudicotyledons</taxon>
        <taxon>Gunneridae</taxon>
        <taxon>Pentapetalae</taxon>
        <taxon>rosids</taxon>
        <taxon>fabids</taxon>
        <taxon>Cucurbitales</taxon>
        <taxon>Cucurbitaceae</taxon>
        <taxon>Benincaseae</taxon>
        <taxon>Citrullus</taxon>
    </lineage>
</organism>
<feature type="transmembrane region" description="Helical" evidence="5">
    <location>
        <begin position="39"/>
        <end position="62"/>
    </location>
</feature>
<evidence type="ECO:0000256" key="5">
    <source>
        <dbReference type="SAM" id="Phobius"/>
    </source>
</evidence>
<keyword evidence="3 5" id="KW-1133">Transmembrane helix</keyword>
<dbReference type="InterPro" id="IPR044839">
    <property type="entry name" value="NDR1-like"/>
</dbReference>
<dbReference type="PANTHER" id="PTHR31234:SF3">
    <property type="entry name" value="LATE EMBRYOGENESIS ABUNDANT (LEA) HYDROXYPROLINE-RICH GLYCOPROTEIN FAMILY"/>
    <property type="match status" value="1"/>
</dbReference>
<accession>A0ABP0XSA5</accession>
<proteinExistence type="predicted"/>
<evidence type="ECO:0000256" key="4">
    <source>
        <dbReference type="ARBA" id="ARBA00023136"/>
    </source>
</evidence>
<protein>
    <recommendedName>
        <fullName evidence="6">Late embryogenesis abundant protein LEA-2 subgroup domain-containing protein</fullName>
    </recommendedName>
</protein>
<dbReference type="EMBL" id="OZ021744">
    <property type="protein sequence ID" value="CAK9310914.1"/>
    <property type="molecule type" value="Genomic_DNA"/>
</dbReference>
<evidence type="ECO:0000313" key="7">
    <source>
        <dbReference type="EMBL" id="CAK9310914.1"/>
    </source>
</evidence>
<dbReference type="InterPro" id="IPR004864">
    <property type="entry name" value="LEA_2"/>
</dbReference>
<feature type="domain" description="Late embryogenesis abundant protein LEA-2 subgroup" evidence="6">
    <location>
        <begin position="99"/>
        <end position="192"/>
    </location>
</feature>
<evidence type="ECO:0000256" key="3">
    <source>
        <dbReference type="ARBA" id="ARBA00022989"/>
    </source>
</evidence>
<name>A0ABP0XSA5_9ROSI</name>
<keyword evidence="2 5" id="KW-0812">Transmembrane</keyword>
<keyword evidence="4 5" id="KW-0472">Membrane</keyword>
<evidence type="ECO:0000256" key="1">
    <source>
        <dbReference type="ARBA" id="ARBA00004167"/>
    </source>
</evidence>
<comment type="subcellular location">
    <subcellularLocation>
        <location evidence="1">Membrane</location>
        <topology evidence="1">Single-pass membrane protein</topology>
    </subcellularLocation>
</comment>
<evidence type="ECO:0000256" key="2">
    <source>
        <dbReference type="ARBA" id="ARBA00022692"/>
    </source>
</evidence>
<evidence type="ECO:0000313" key="8">
    <source>
        <dbReference type="Proteomes" id="UP001642487"/>
    </source>
</evidence>
<reference evidence="7 8" key="1">
    <citation type="submission" date="2024-03" db="EMBL/GenBank/DDBJ databases">
        <authorList>
            <person name="Gkanogiannis A."/>
            <person name="Becerra Lopez-Lavalle L."/>
        </authorList>
    </citation>
    <scope>NUCLEOTIDE SEQUENCE [LARGE SCALE GENOMIC DNA]</scope>
</reference>
<gene>
    <name evidence="7" type="ORF">CITCOLO1_LOCUS2557</name>
</gene>
<evidence type="ECO:0000259" key="6">
    <source>
        <dbReference type="Pfam" id="PF03168"/>
    </source>
</evidence>
<dbReference type="Proteomes" id="UP001642487">
    <property type="component" value="Chromosome 10"/>
</dbReference>